<evidence type="ECO:0000313" key="2">
    <source>
        <dbReference type="Proteomes" id="UP000887563"/>
    </source>
</evidence>
<protein>
    <submittedName>
        <fullName evidence="3">PAZ domain-containing protein</fullName>
    </submittedName>
</protein>
<organism evidence="2 3">
    <name type="scientific">Meloidogyne incognita</name>
    <name type="common">Southern root-knot nematode worm</name>
    <name type="synonym">Oxyuris incognita</name>
    <dbReference type="NCBI Taxonomy" id="6306"/>
    <lineage>
        <taxon>Eukaryota</taxon>
        <taxon>Metazoa</taxon>
        <taxon>Ecdysozoa</taxon>
        <taxon>Nematoda</taxon>
        <taxon>Chromadorea</taxon>
        <taxon>Rhabditida</taxon>
        <taxon>Tylenchina</taxon>
        <taxon>Tylenchomorpha</taxon>
        <taxon>Tylenchoidea</taxon>
        <taxon>Meloidogynidae</taxon>
        <taxon>Meloidogyninae</taxon>
        <taxon>Meloidogyne</taxon>
        <taxon>Meloidogyne incognita group</taxon>
    </lineage>
</organism>
<evidence type="ECO:0000259" key="1">
    <source>
        <dbReference type="PROSITE" id="PS50821"/>
    </source>
</evidence>
<dbReference type="PROSITE" id="PS50821">
    <property type="entry name" value="PAZ"/>
    <property type="match status" value="1"/>
</dbReference>
<dbReference type="Proteomes" id="UP000887563">
    <property type="component" value="Unplaced"/>
</dbReference>
<name>A0A914MP76_MELIC</name>
<proteinExistence type="predicted"/>
<dbReference type="Gene3D" id="2.170.260.10">
    <property type="entry name" value="paz domain"/>
    <property type="match status" value="1"/>
</dbReference>
<reference evidence="3" key="1">
    <citation type="submission" date="2022-11" db="UniProtKB">
        <authorList>
            <consortium name="WormBaseParasite"/>
        </authorList>
    </citation>
    <scope>IDENTIFICATION</scope>
</reference>
<dbReference type="SUPFAM" id="SSF101690">
    <property type="entry name" value="PAZ domain"/>
    <property type="match status" value="1"/>
</dbReference>
<dbReference type="SMART" id="SM00949">
    <property type="entry name" value="PAZ"/>
    <property type="match status" value="1"/>
</dbReference>
<evidence type="ECO:0000313" key="3">
    <source>
        <dbReference type="WBParaSite" id="Minc3s02326g29477"/>
    </source>
</evidence>
<sequence length="195" mass="22902">MNSHSSSNKVIDECTRILGCSIKSLRDHLNHPDNHVLILKELLGRKVQTTYEDKNGFKKTFLIDGLTRHGGNSLVAYGRLPFPYNVSVAAHFYSRHRIRLRYPYLQCIIERIPFGGEDRFYPLELLEFVEEKEDRLARKWLNQLSNDISNKLTISEEPKSPIIILKKDENNNIDICQKYMRPKKYTRMPKTRTHT</sequence>
<accession>A0A914MP76</accession>
<dbReference type="InterPro" id="IPR036085">
    <property type="entry name" value="PAZ_dom_sf"/>
</dbReference>
<keyword evidence="2" id="KW-1185">Reference proteome</keyword>
<dbReference type="GO" id="GO:0003723">
    <property type="term" value="F:RNA binding"/>
    <property type="evidence" value="ECO:0007669"/>
    <property type="project" value="InterPro"/>
</dbReference>
<dbReference type="InterPro" id="IPR003100">
    <property type="entry name" value="PAZ_dom"/>
</dbReference>
<dbReference type="WBParaSite" id="Minc3s02326g29477">
    <property type="protein sequence ID" value="Minc3s02326g29477"/>
    <property type="gene ID" value="Minc3s02326g29477"/>
</dbReference>
<dbReference type="AlphaFoldDB" id="A0A914MP76"/>
<feature type="domain" description="PAZ" evidence="1">
    <location>
        <begin position="9"/>
        <end position="130"/>
    </location>
</feature>